<feature type="transmembrane region" description="Helical" evidence="6">
    <location>
        <begin position="209"/>
        <end position="229"/>
    </location>
</feature>
<evidence type="ECO:0000256" key="3">
    <source>
        <dbReference type="ARBA" id="ARBA00022989"/>
    </source>
</evidence>
<feature type="transmembrane region" description="Helical" evidence="6">
    <location>
        <begin position="613"/>
        <end position="633"/>
    </location>
</feature>
<evidence type="ECO:0000256" key="6">
    <source>
        <dbReference type="SAM" id="Phobius"/>
    </source>
</evidence>
<dbReference type="PANTHER" id="PTHR10783:SF46">
    <property type="entry name" value="PROTEIN ERD1 HOMOLOG 2"/>
    <property type="match status" value="1"/>
</dbReference>
<feature type="domain" description="EXS" evidence="8">
    <location>
        <begin position="347"/>
        <end position="568"/>
    </location>
</feature>
<dbReference type="InterPro" id="IPR004342">
    <property type="entry name" value="EXS_C"/>
</dbReference>
<dbReference type="AlphaFoldDB" id="A0A7R9ZU08"/>
<keyword evidence="7" id="KW-0732">Signal</keyword>
<gene>
    <name evidence="9" type="ORF">PARE0329_LOCUS593</name>
</gene>
<feature type="transmembrane region" description="Helical" evidence="6">
    <location>
        <begin position="249"/>
        <end position="272"/>
    </location>
</feature>
<organism evidence="9">
    <name type="scientific">Pseudo-nitzschia arenysensis</name>
    <dbReference type="NCBI Taxonomy" id="697910"/>
    <lineage>
        <taxon>Eukaryota</taxon>
        <taxon>Sar</taxon>
        <taxon>Stramenopiles</taxon>
        <taxon>Ochrophyta</taxon>
        <taxon>Bacillariophyta</taxon>
        <taxon>Bacillariophyceae</taxon>
        <taxon>Bacillariophycidae</taxon>
        <taxon>Bacillariales</taxon>
        <taxon>Bacillariaceae</taxon>
        <taxon>Pseudo-nitzschia</taxon>
    </lineage>
</organism>
<evidence type="ECO:0000256" key="2">
    <source>
        <dbReference type="ARBA" id="ARBA00022692"/>
    </source>
</evidence>
<feature type="compositionally biased region" description="Basic and acidic residues" evidence="5">
    <location>
        <begin position="135"/>
        <end position="146"/>
    </location>
</feature>
<protein>
    <recommendedName>
        <fullName evidence="8">EXS domain-containing protein</fullName>
    </recommendedName>
</protein>
<evidence type="ECO:0000259" key="8">
    <source>
        <dbReference type="PROSITE" id="PS51380"/>
    </source>
</evidence>
<dbReference type="PANTHER" id="PTHR10783">
    <property type="entry name" value="XENOTROPIC AND POLYTROPIC RETROVIRUS RECEPTOR 1-RELATED"/>
    <property type="match status" value="1"/>
</dbReference>
<keyword evidence="2 6" id="KW-0812">Transmembrane</keyword>
<feature type="region of interest" description="Disordered" evidence="5">
    <location>
        <begin position="126"/>
        <end position="149"/>
    </location>
</feature>
<dbReference type="EMBL" id="HBEH01000824">
    <property type="protein sequence ID" value="CAD8343958.1"/>
    <property type="molecule type" value="Transcribed_RNA"/>
</dbReference>
<reference evidence="9" key="1">
    <citation type="submission" date="2021-01" db="EMBL/GenBank/DDBJ databases">
        <authorList>
            <person name="Corre E."/>
            <person name="Pelletier E."/>
            <person name="Niang G."/>
            <person name="Scheremetjew M."/>
            <person name="Finn R."/>
            <person name="Kale V."/>
            <person name="Holt S."/>
            <person name="Cochrane G."/>
            <person name="Meng A."/>
            <person name="Brown T."/>
            <person name="Cohen L."/>
        </authorList>
    </citation>
    <scope>NUCLEOTIDE SEQUENCE</scope>
    <source>
        <strain evidence="9">B593</strain>
    </source>
</reference>
<evidence type="ECO:0000256" key="7">
    <source>
        <dbReference type="SAM" id="SignalP"/>
    </source>
</evidence>
<evidence type="ECO:0000313" key="9">
    <source>
        <dbReference type="EMBL" id="CAD8343958.1"/>
    </source>
</evidence>
<feature type="transmembrane region" description="Helical" evidence="6">
    <location>
        <begin position="61"/>
        <end position="82"/>
    </location>
</feature>
<proteinExistence type="predicted"/>
<feature type="signal peptide" evidence="7">
    <location>
        <begin position="1"/>
        <end position="26"/>
    </location>
</feature>
<sequence length="638" mass="72898">MIQNKLAKKLLLVALLLLALWLLIDDESTSVDGSDNERSSSNRHHLAVWTALHRHPPCLRIYRALLEFNLMLWGLALSLWLWKGTVGEKMTGHLLFQPADHNEEKDERVYFTESFLGRYRPLQQQQQYDDDEGLNDPHDTEGHEGNNVELTNILDEQTEDPLEMPENGVHGTSDGDDGIGGIENSIIDDNFSDCTGGFEFFAPPCALSIAYAASDFLVVILISLFLFTLSSAEGGRYVDGMESVHTFRFIAGVAAPVFPLILFLAFCVALFVPWKEKRRSQWKILSYTIGAPLYHVTFRDGFIGDILTSSVRPLQDVAFTTFYLCSGLQGWWQQAYNLDAADLPLETNWVLHTMILPMCMMSPLWYRFCQNLRQTYENKSRWPYLGNALKYFIAAEVGIVGVYMQSQRRTTPWLLGFAAATLYQIWWDVFMDWNLLEVARWKSIDFTAFDSFFSVSIPISIRLRKTRIYTVTWLYWTILGINIVLRFCWTLSFLPPHYLNRAGVLSDTFDGDLSAYLNPVIASAEIIRRTLWGWLRVEWEAIKVARKEPRLKGTWTDHDEGKEALEGINSELGIMGIEDSLSDNQRITGTPASRFPKGLWNPKKMYEMTETQILGELCVYATIFTGLGLLAAAHRETF</sequence>
<feature type="transmembrane region" description="Helical" evidence="6">
    <location>
        <begin position="473"/>
        <end position="494"/>
    </location>
</feature>
<dbReference type="GO" id="GO:0016020">
    <property type="term" value="C:membrane"/>
    <property type="evidence" value="ECO:0007669"/>
    <property type="project" value="UniProtKB-SubCell"/>
</dbReference>
<dbReference type="Pfam" id="PF03124">
    <property type="entry name" value="EXS"/>
    <property type="match status" value="1"/>
</dbReference>
<dbReference type="GO" id="GO:0005737">
    <property type="term" value="C:cytoplasm"/>
    <property type="evidence" value="ECO:0007669"/>
    <property type="project" value="TreeGrafter"/>
</dbReference>
<keyword evidence="3 6" id="KW-1133">Transmembrane helix</keyword>
<keyword evidence="4 6" id="KW-0472">Membrane</keyword>
<feature type="chain" id="PRO_5031186059" description="EXS domain-containing protein" evidence="7">
    <location>
        <begin position="27"/>
        <end position="638"/>
    </location>
</feature>
<accession>A0A7R9ZU08</accession>
<evidence type="ECO:0000256" key="4">
    <source>
        <dbReference type="ARBA" id="ARBA00023136"/>
    </source>
</evidence>
<evidence type="ECO:0000256" key="5">
    <source>
        <dbReference type="SAM" id="MobiDB-lite"/>
    </source>
</evidence>
<name>A0A7R9ZU08_9STRA</name>
<dbReference type="PROSITE" id="PS51380">
    <property type="entry name" value="EXS"/>
    <property type="match status" value="1"/>
</dbReference>
<comment type="subcellular location">
    <subcellularLocation>
        <location evidence="1">Membrane</location>
        <topology evidence="1">Multi-pass membrane protein</topology>
    </subcellularLocation>
</comment>
<evidence type="ECO:0000256" key="1">
    <source>
        <dbReference type="ARBA" id="ARBA00004141"/>
    </source>
</evidence>